<dbReference type="HOGENOM" id="CLU_116730_1_0_10"/>
<evidence type="ECO:0000313" key="1">
    <source>
        <dbReference type="EMBL" id="AIL46860.1"/>
    </source>
</evidence>
<dbReference type="eggNOG" id="ENOG5032YG3">
    <property type="taxonomic scope" value="Bacteria"/>
</dbReference>
<accession>A0A077EMS9</accession>
<sequence>MKTIPSFSALIKQKFDYTDVYFQEVKTEKNICPEDLGKAFFTSDIPWVKKLFTLRNKLVAVFGLKGSDKKSKIMQQAEQSDFAVGERFGLFKVLDKKEKEIILGEDDKHLDFKVSLLYVQPENKIYISTGVQYHNFFGRLYFFFVKPFHRLVVKSMLNSMATSFA</sequence>
<dbReference type="EMBL" id="CP007547">
    <property type="protein sequence ID" value="AIL46860.1"/>
    <property type="molecule type" value="Genomic_DNA"/>
</dbReference>
<dbReference type="Proteomes" id="UP000028933">
    <property type="component" value="Chromosome"/>
</dbReference>
<evidence type="ECO:0008006" key="3">
    <source>
        <dbReference type="Google" id="ProtNLM"/>
    </source>
</evidence>
<reference evidence="1" key="2">
    <citation type="journal article" date="2015" name="Genome Biol. Evol.">
        <title>Complete Genome Sequence and Transcriptomic Analysis of the Novel Pathogen Elizabethkingia anophelis in Response to Oxidative Stress.</title>
        <authorList>
            <person name="Li Y."/>
            <person name="Liu Y."/>
            <person name="Chew S.C."/>
            <person name="Tay M."/>
            <person name="Salido M.M."/>
            <person name="Teo J."/>
            <person name="Lauro F.M."/>
            <person name="Givskov M."/>
            <person name="Yang L."/>
        </authorList>
    </citation>
    <scope>NUCLEOTIDE SEQUENCE</scope>
    <source>
        <strain evidence="1">NUHP1</strain>
    </source>
</reference>
<dbReference type="Pfam" id="PF11066">
    <property type="entry name" value="DUF2867"/>
    <property type="match status" value="1"/>
</dbReference>
<dbReference type="AlphaFoldDB" id="A0A077EMS9"/>
<reference evidence="1" key="1">
    <citation type="journal article" date="2013" name="Lancet">
        <title>First case of E anophelis outbreak in an intensive-care unit.</title>
        <authorList>
            <person name="Teo J."/>
            <person name="Tan S.Y."/>
            <person name="Tay M."/>
            <person name="Ding Y."/>
            <person name="Kjelleberg S."/>
            <person name="Givskov M."/>
            <person name="Lin R.T."/>
            <person name="Yang L."/>
        </authorList>
    </citation>
    <scope>NUCLEOTIDE SEQUENCE [LARGE SCALE GENOMIC DNA]</scope>
    <source>
        <strain evidence="1">NUHP1</strain>
    </source>
</reference>
<dbReference type="InterPro" id="IPR021295">
    <property type="entry name" value="DUF2867"/>
</dbReference>
<protein>
    <recommendedName>
        <fullName evidence="3">DUF2867 domain-containing protein</fullName>
    </recommendedName>
</protein>
<dbReference type="STRING" id="1338011.BD94_3085"/>
<gene>
    <name evidence="1" type="ORF">BD94_3085</name>
</gene>
<dbReference type="RefSeq" id="WP_021348267.1">
    <property type="nucleotide sequence ID" value="NZ_CP007547.1"/>
</dbReference>
<evidence type="ECO:0000313" key="2">
    <source>
        <dbReference type="Proteomes" id="UP000028933"/>
    </source>
</evidence>
<organism evidence="1 2">
    <name type="scientific">Elizabethkingia anophelis NUHP1</name>
    <dbReference type="NCBI Taxonomy" id="1338011"/>
    <lineage>
        <taxon>Bacteria</taxon>
        <taxon>Pseudomonadati</taxon>
        <taxon>Bacteroidota</taxon>
        <taxon>Flavobacteriia</taxon>
        <taxon>Flavobacteriales</taxon>
        <taxon>Weeksellaceae</taxon>
        <taxon>Elizabethkingia</taxon>
    </lineage>
</organism>
<name>A0A077EMS9_9FLAO</name>
<proteinExistence type="predicted"/>
<dbReference type="KEGG" id="eao:BD94_3085"/>